<evidence type="ECO:0000313" key="3">
    <source>
        <dbReference type="Proteomes" id="UP001589750"/>
    </source>
</evidence>
<evidence type="ECO:0008006" key="4">
    <source>
        <dbReference type="Google" id="ProtNLM"/>
    </source>
</evidence>
<name>A0ABV5KFF3_9ACTN</name>
<evidence type="ECO:0000256" key="1">
    <source>
        <dbReference type="SAM" id="SignalP"/>
    </source>
</evidence>
<sequence>MSPPKRRWRALLALAASAVALPLVTAQAATPPPYPGLPPGEGAQWGGVAQRGIASSGRAQQWFYVPANVATADVVASAIPNPEPGVNFRILNTNNAFFVSPPGSSHDYGDLAPVVVRSLAFGAIPVQVTVHINQQRNADGTPVPIKLSTQEDQLKTVEGEQQPRWTLYDSSATAKLELRLSDLSIDGQPVPLGPACRPVRASDLVLRGEGYTNVATIDRAALTSTVAGLQRYYAAGGGGRLTGNVDIPPFAGCRHGTEDLSPLLTATISGPDNPLVFQLSGPRCAGREPLKGIAPGDGAKLSACGFTQEDPTYQTMDLLRLPSRD</sequence>
<evidence type="ECO:0000313" key="2">
    <source>
        <dbReference type="EMBL" id="MFB9314525.1"/>
    </source>
</evidence>
<feature type="signal peptide" evidence="1">
    <location>
        <begin position="1"/>
        <end position="28"/>
    </location>
</feature>
<dbReference type="EMBL" id="JBHMDG010000021">
    <property type="protein sequence ID" value="MFB9314525.1"/>
    <property type="molecule type" value="Genomic_DNA"/>
</dbReference>
<accession>A0ABV5KFF3</accession>
<comment type="caution">
    <text evidence="2">The sequence shown here is derived from an EMBL/GenBank/DDBJ whole genome shotgun (WGS) entry which is preliminary data.</text>
</comment>
<dbReference type="Proteomes" id="UP001589750">
    <property type="component" value="Unassembled WGS sequence"/>
</dbReference>
<gene>
    <name evidence="2" type="ORF">ACFFRI_15825</name>
</gene>
<reference evidence="2 3" key="1">
    <citation type="submission" date="2024-09" db="EMBL/GenBank/DDBJ databases">
        <authorList>
            <person name="Sun Q."/>
            <person name="Mori K."/>
        </authorList>
    </citation>
    <scope>NUCLEOTIDE SEQUENCE [LARGE SCALE GENOMIC DNA]</scope>
    <source>
        <strain evidence="2 3">JCM 9626</strain>
    </source>
</reference>
<keyword evidence="3" id="KW-1185">Reference proteome</keyword>
<proteinExistence type="predicted"/>
<organism evidence="2 3">
    <name type="scientific">Nocardioides plantarum</name>
    <dbReference type="NCBI Taxonomy" id="29299"/>
    <lineage>
        <taxon>Bacteria</taxon>
        <taxon>Bacillati</taxon>
        <taxon>Actinomycetota</taxon>
        <taxon>Actinomycetes</taxon>
        <taxon>Propionibacteriales</taxon>
        <taxon>Nocardioidaceae</taxon>
        <taxon>Nocardioides</taxon>
    </lineage>
</organism>
<dbReference type="RefSeq" id="WP_140010173.1">
    <property type="nucleotide sequence ID" value="NZ_JBHMDG010000021.1"/>
</dbReference>
<feature type="chain" id="PRO_5046948320" description="Secreted protein" evidence="1">
    <location>
        <begin position="29"/>
        <end position="325"/>
    </location>
</feature>
<protein>
    <recommendedName>
        <fullName evidence="4">Secreted protein</fullName>
    </recommendedName>
</protein>
<keyword evidence="1" id="KW-0732">Signal</keyword>